<dbReference type="EMBL" id="VBSP01000004">
    <property type="protein sequence ID" value="TLQ49062.1"/>
    <property type="molecule type" value="Genomic_DNA"/>
</dbReference>
<dbReference type="PANTHER" id="PTHR43649">
    <property type="entry name" value="ARABINOSE-BINDING PROTEIN-RELATED"/>
    <property type="match status" value="1"/>
</dbReference>
<evidence type="ECO:0000256" key="2">
    <source>
        <dbReference type="ARBA" id="ARBA00008520"/>
    </source>
</evidence>
<protein>
    <submittedName>
        <fullName evidence="6">ABC transporter substrate-binding protein</fullName>
    </submittedName>
</protein>
<keyword evidence="5" id="KW-1133">Transmembrane helix</keyword>
<sequence length="461" mass="50253">MIKVGNECRVVAFLKLIIRRNCILNTIKKVFTFIILAILFVGNLGLTATGVYAQEPVELVFWHGMGGNAGEALQRLVDEFNESQDGIIVNAQYQGTYDETLTKLRSSASGSQVGADIVQVFELGTTFMIDSGLTVPVQNYIDSSGYDISQIEPNLAAYYTIDGQLNSMPFNSSTPIMYYNADIFEAAGIEEAPSSLAEILEISPQLQEAGAAMPISLQIYGWYLEQWFSKQEEDIYDNGNGREGAPTETVFVENGAMEKTISKWLEGMEAGAIPNVGRTGGQPEFVAGQSAITIGSTASLRQILTEVDGRFEVGTAYFPGVDEEDQGGVSIGGASLWMIESGDDAKKQATWEFIEFLISPESQAKWNRDTGYFPITTATHEEQVFLDNLAEFPQFQTAIDQLHESTPESQGALSGVNQEARQIYENELENLLNGSTDAAGATQSMADQVNAAIENYNAANQ</sequence>
<dbReference type="CDD" id="cd14748">
    <property type="entry name" value="PBP2_UgpB"/>
    <property type="match status" value="1"/>
</dbReference>
<keyword evidence="5" id="KW-0812">Transmembrane</keyword>
<proteinExistence type="inferred from homology"/>
<dbReference type="OrthoDB" id="9763054at2"/>
<evidence type="ECO:0000256" key="5">
    <source>
        <dbReference type="SAM" id="Phobius"/>
    </source>
</evidence>
<feature type="transmembrane region" description="Helical" evidence="5">
    <location>
        <begin position="30"/>
        <end position="53"/>
    </location>
</feature>
<comment type="subcellular location">
    <subcellularLocation>
        <location evidence="1">Cell envelope</location>
    </subcellularLocation>
</comment>
<accession>A0A5R9EG31</accession>
<dbReference type="Proteomes" id="UP000306420">
    <property type="component" value="Unassembled WGS sequence"/>
</dbReference>
<dbReference type="SUPFAM" id="SSF53850">
    <property type="entry name" value="Periplasmic binding protein-like II"/>
    <property type="match status" value="1"/>
</dbReference>
<keyword evidence="5" id="KW-0472">Membrane</keyword>
<dbReference type="InterPro" id="IPR050490">
    <property type="entry name" value="Bact_solute-bd_prot1"/>
</dbReference>
<reference evidence="6 7" key="1">
    <citation type="submission" date="2019-05" db="EMBL/GenBank/DDBJ databases">
        <title>The metagenome of a microbial culture collection derived from dairy environment covers the genomic content of the human microbiome.</title>
        <authorList>
            <person name="Roder T."/>
            <person name="Wuthrich D."/>
            <person name="Sattari Z."/>
            <person name="Von Ah U."/>
            <person name="Bar C."/>
            <person name="Ronchi F."/>
            <person name="Macpherson A.J."/>
            <person name="Ganal-Vonarburg S.C."/>
            <person name="Bruggmann R."/>
            <person name="Vergeres G."/>
        </authorList>
    </citation>
    <scope>NUCLEOTIDE SEQUENCE [LARGE SCALE GENOMIC DNA]</scope>
    <source>
        <strain evidence="6 7">FAM 24227</strain>
    </source>
</reference>
<evidence type="ECO:0000313" key="7">
    <source>
        <dbReference type="Proteomes" id="UP000306420"/>
    </source>
</evidence>
<comment type="similarity">
    <text evidence="2">Belongs to the bacterial solute-binding protein 1 family.</text>
</comment>
<dbReference type="Gene3D" id="3.40.190.10">
    <property type="entry name" value="Periplasmic binding protein-like II"/>
    <property type="match status" value="2"/>
</dbReference>
<evidence type="ECO:0000256" key="3">
    <source>
        <dbReference type="ARBA" id="ARBA00022448"/>
    </source>
</evidence>
<evidence type="ECO:0000256" key="4">
    <source>
        <dbReference type="ARBA" id="ARBA00022729"/>
    </source>
</evidence>
<dbReference type="InterPro" id="IPR006059">
    <property type="entry name" value="SBP"/>
</dbReference>
<keyword evidence="3" id="KW-0813">Transport</keyword>
<organism evidence="6 7">
    <name type="scientific">Ruoffia tabacinasalis</name>
    <dbReference type="NCBI Taxonomy" id="87458"/>
    <lineage>
        <taxon>Bacteria</taxon>
        <taxon>Bacillati</taxon>
        <taxon>Bacillota</taxon>
        <taxon>Bacilli</taxon>
        <taxon>Lactobacillales</taxon>
        <taxon>Aerococcaceae</taxon>
        <taxon>Ruoffia</taxon>
    </lineage>
</organism>
<comment type="caution">
    <text evidence="6">The sequence shown here is derived from an EMBL/GenBank/DDBJ whole genome shotgun (WGS) entry which is preliminary data.</text>
</comment>
<dbReference type="PANTHER" id="PTHR43649:SF31">
    <property type="entry name" value="SN-GLYCEROL-3-PHOSPHATE-BINDING PERIPLASMIC PROTEIN UGPB"/>
    <property type="match status" value="1"/>
</dbReference>
<evidence type="ECO:0000256" key="1">
    <source>
        <dbReference type="ARBA" id="ARBA00004196"/>
    </source>
</evidence>
<dbReference type="Pfam" id="PF13416">
    <property type="entry name" value="SBP_bac_8"/>
    <property type="match status" value="1"/>
</dbReference>
<dbReference type="AlphaFoldDB" id="A0A5R9EG31"/>
<dbReference type="GO" id="GO:0030313">
    <property type="term" value="C:cell envelope"/>
    <property type="evidence" value="ECO:0007669"/>
    <property type="project" value="UniProtKB-SubCell"/>
</dbReference>
<gene>
    <name evidence="6" type="ORF">FEZ33_02255</name>
</gene>
<evidence type="ECO:0000313" key="6">
    <source>
        <dbReference type="EMBL" id="TLQ49062.1"/>
    </source>
</evidence>
<keyword evidence="4" id="KW-0732">Signal</keyword>
<name>A0A5R9EG31_9LACT</name>